<feature type="binding site" evidence="15">
    <location>
        <position position="842"/>
    </location>
    <ligand>
        <name>ATP</name>
        <dbReference type="ChEBI" id="CHEBI:30616"/>
    </ligand>
</feature>
<reference evidence="20" key="2">
    <citation type="submission" date="2019-06" db="EMBL/GenBank/DDBJ databases">
        <title>Genomics analysis of Aphanomyces spp. identifies a new class of oomycete effector associated with host adaptation.</title>
        <authorList>
            <person name="Gaulin E."/>
        </authorList>
    </citation>
    <scope>NUCLEOTIDE SEQUENCE</scope>
    <source>
        <strain evidence="20">CBS 578.67</strain>
    </source>
</reference>
<feature type="binding site" evidence="16">
    <location>
        <position position="449"/>
    </location>
    <ligand>
        <name>Mg(2+)</name>
        <dbReference type="ChEBI" id="CHEBI:18420"/>
    </ligand>
</feature>
<keyword evidence="6 16" id="KW-0479">Metal-binding</keyword>
<feature type="transmembrane region" description="Helical" evidence="18">
    <location>
        <begin position="1041"/>
        <end position="1066"/>
    </location>
</feature>
<evidence type="ECO:0000256" key="15">
    <source>
        <dbReference type="PIRSR" id="PIRSR606539-2"/>
    </source>
</evidence>
<keyword evidence="12 18" id="KW-0472">Membrane</keyword>
<feature type="binding site" evidence="15">
    <location>
        <position position="709"/>
    </location>
    <ligand>
        <name>ATP</name>
        <dbReference type="ChEBI" id="CHEBI:30616"/>
    </ligand>
</feature>
<dbReference type="SFLD" id="SFLDG00002">
    <property type="entry name" value="C1.7:_P-type_atpase_like"/>
    <property type="match status" value="1"/>
</dbReference>
<dbReference type="GO" id="GO:0005886">
    <property type="term" value="C:plasma membrane"/>
    <property type="evidence" value="ECO:0007669"/>
    <property type="project" value="TreeGrafter"/>
</dbReference>
<feature type="transmembrane region" description="Helical" evidence="18">
    <location>
        <begin position="1335"/>
        <end position="1352"/>
    </location>
</feature>
<dbReference type="SMART" id="SM00044">
    <property type="entry name" value="CYCc"/>
    <property type="match status" value="2"/>
</dbReference>
<evidence type="ECO:0000256" key="16">
    <source>
        <dbReference type="PIRSR" id="PIRSR606539-3"/>
    </source>
</evidence>
<evidence type="ECO:0000256" key="3">
    <source>
        <dbReference type="ARBA" id="ARBA00008109"/>
    </source>
</evidence>
<feature type="transmembrane region" description="Helical" evidence="18">
    <location>
        <begin position="1309"/>
        <end position="1329"/>
    </location>
</feature>
<dbReference type="GO" id="GO:0016887">
    <property type="term" value="F:ATP hydrolysis activity"/>
    <property type="evidence" value="ECO:0007669"/>
    <property type="project" value="InterPro"/>
</dbReference>
<feature type="transmembrane region" description="Helical" evidence="18">
    <location>
        <begin position="893"/>
        <end position="917"/>
    </location>
</feature>
<dbReference type="Proteomes" id="UP000332933">
    <property type="component" value="Unassembled WGS sequence"/>
</dbReference>
<feature type="binding site" evidence="15">
    <location>
        <position position="536"/>
    </location>
    <ligand>
        <name>ATP</name>
        <dbReference type="ChEBI" id="CHEBI:30616"/>
    </ligand>
</feature>
<feature type="domain" description="Guanylate cyclase" evidence="19">
    <location>
        <begin position="1458"/>
        <end position="1589"/>
    </location>
</feature>
<feature type="transmembrane region" description="Helical" evidence="18">
    <location>
        <begin position="1732"/>
        <end position="1753"/>
    </location>
</feature>
<evidence type="ECO:0000256" key="12">
    <source>
        <dbReference type="ARBA" id="ARBA00023136"/>
    </source>
</evidence>
<dbReference type="CDD" id="cd07302">
    <property type="entry name" value="CHD"/>
    <property type="match status" value="2"/>
</dbReference>
<comment type="catalytic activity">
    <reaction evidence="13">
        <text>ATP + H2O + phospholipidSide 1 = ADP + phosphate + phospholipidSide 2.</text>
        <dbReference type="EC" id="7.6.2.1"/>
    </reaction>
</comment>
<dbReference type="GO" id="GO:0009190">
    <property type="term" value="P:cyclic nucleotide biosynthetic process"/>
    <property type="evidence" value="ECO:0007669"/>
    <property type="project" value="InterPro"/>
</dbReference>
<dbReference type="PRINTS" id="PR00119">
    <property type="entry name" value="CATATPASE"/>
</dbReference>
<reference evidence="21 22" key="1">
    <citation type="submission" date="2019-03" db="EMBL/GenBank/DDBJ databases">
        <authorList>
            <person name="Gaulin E."/>
            <person name="Dumas B."/>
        </authorList>
    </citation>
    <scope>NUCLEOTIDE SEQUENCE [LARGE SCALE GENOMIC DNA]</scope>
    <source>
        <strain evidence="21">CBS 568.67</strain>
    </source>
</reference>
<feature type="transmembrane region" description="Helical" evidence="18">
    <location>
        <begin position="976"/>
        <end position="995"/>
    </location>
</feature>
<feature type="transmembrane region" description="Helical" evidence="18">
    <location>
        <begin position="1086"/>
        <end position="1110"/>
    </location>
</feature>
<evidence type="ECO:0000259" key="19">
    <source>
        <dbReference type="PROSITE" id="PS50125"/>
    </source>
</evidence>
<dbReference type="Pfam" id="PF16212">
    <property type="entry name" value="PhoLip_ATPase_C"/>
    <property type="match status" value="1"/>
</dbReference>
<feature type="transmembrane region" description="Helical" evidence="18">
    <location>
        <begin position="1359"/>
        <end position="1379"/>
    </location>
</feature>
<dbReference type="SUPFAM" id="SSF55073">
    <property type="entry name" value="Nucleotide cyclase"/>
    <property type="match status" value="2"/>
</dbReference>
<comment type="similarity">
    <text evidence="3">Belongs to the cation transport ATPase (P-type) (TC 3.A.3) family. Type IV subfamily.</text>
</comment>
<dbReference type="Gene3D" id="3.30.70.1230">
    <property type="entry name" value="Nucleotide cyclase"/>
    <property type="match status" value="2"/>
</dbReference>
<feature type="transmembrane region" description="Helical" evidence="18">
    <location>
        <begin position="1706"/>
        <end position="1726"/>
    </location>
</feature>
<dbReference type="InterPro" id="IPR023298">
    <property type="entry name" value="ATPase_P-typ_TM_dom_sf"/>
</dbReference>
<feature type="transmembrane region" description="Helical" evidence="18">
    <location>
        <begin position="1892"/>
        <end position="1911"/>
    </location>
</feature>
<dbReference type="SUPFAM" id="SSF56784">
    <property type="entry name" value="HAD-like"/>
    <property type="match status" value="1"/>
</dbReference>
<keyword evidence="7 15" id="KW-0547">Nucleotide-binding</keyword>
<comment type="cofactor">
    <cofactor evidence="16">
        <name>Mg(2+)</name>
        <dbReference type="ChEBI" id="CHEBI:18420"/>
    </cofactor>
</comment>
<dbReference type="Pfam" id="PF00211">
    <property type="entry name" value="Guanylate_cyc"/>
    <property type="match status" value="2"/>
</dbReference>
<dbReference type="PANTHER" id="PTHR24092">
    <property type="entry name" value="PROBABLE PHOSPHOLIPID-TRANSPORTING ATPASE"/>
    <property type="match status" value="1"/>
</dbReference>
<evidence type="ECO:0000256" key="1">
    <source>
        <dbReference type="ARBA" id="ARBA00004141"/>
    </source>
</evidence>
<dbReference type="SUPFAM" id="SSF81660">
    <property type="entry name" value="Metal cation-transporting ATPase, ATP-binding domain N"/>
    <property type="match status" value="1"/>
</dbReference>
<feature type="binding site" evidence="15">
    <location>
        <position position="710"/>
    </location>
    <ligand>
        <name>ATP</name>
        <dbReference type="ChEBI" id="CHEBI:30616"/>
    </ligand>
</feature>
<dbReference type="PANTHER" id="PTHR24092:SF150">
    <property type="entry name" value="PHOSPHOLIPID-TRANSPORTING ATPASE"/>
    <property type="match status" value="1"/>
</dbReference>
<dbReference type="InterPro" id="IPR001757">
    <property type="entry name" value="P_typ_ATPase"/>
</dbReference>
<dbReference type="InterPro" id="IPR023214">
    <property type="entry name" value="HAD_sf"/>
</dbReference>
<proteinExistence type="inferred from homology"/>
<dbReference type="InterPro" id="IPR001054">
    <property type="entry name" value="A/G_cyclase"/>
</dbReference>
<feature type="transmembrane region" description="Helical" evidence="18">
    <location>
        <begin position="320"/>
        <end position="342"/>
    </location>
</feature>
<gene>
    <name evidence="21" type="primary">Aste57867_20965</name>
    <name evidence="20" type="ORF">As57867_020897</name>
    <name evidence="21" type="ORF">ASTE57867_20965</name>
</gene>
<dbReference type="PROSITE" id="PS00154">
    <property type="entry name" value="ATPASE_E1_E2"/>
    <property type="match status" value="1"/>
</dbReference>
<dbReference type="GO" id="GO:0005524">
    <property type="term" value="F:ATP binding"/>
    <property type="evidence" value="ECO:0007669"/>
    <property type="project" value="UniProtKB-KW"/>
</dbReference>
<dbReference type="InterPro" id="IPR059000">
    <property type="entry name" value="ATPase_P-type_domA"/>
</dbReference>
<feature type="transmembrane region" description="Helical" evidence="18">
    <location>
        <begin position="1385"/>
        <end position="1404"/>
    </location>
</feature>
<feature type="binding site" evidence="15">
    <location>
        <position position="843"/>
    </location>
    <ligand>
        <name>ATP</name>
        <dbReference type="ChEBI" id="CHEBI:30616"/>
    </ligand>
</feature>
<dbReference type="EC" id="7.6.2.1" evidence="4"/>
<dbReference type="InterPro" id="IPR032630">
    <property type="entry name" value="P_typ_ATPase_c"/>
</dbReference>
<dbReference type="SFLD" id="SFLDS00003">
    <property type="entry name" value="Haloacid_Dehalogenase"/>
    <property type="match status" value="1"/>
</dbReference>
<dbReference type="InterPro" id="IPR044492">
    <property type="entry name" value="P_typ_ATPase_HD_dom"/>
</dbReference>
<dbReference type="Gene3D" id="2.70.150.10">
    <property type="entry name" value="Calcium-transporting ATPase, cytoplasmic transduction domain A"/>
    <property type="match status" value="1"/>
</dbReference>
<dbReference type="GO" id="GO:0035556">
    <property type="term" value="P:intracellular signal transduction"/>
    <property type="evidence" value="ECO:0007669"/>
    <property type="project" value="InterPro"/>
</dbReference>
<feature type="transmembrane region" description="Helical" evidence="18">
    <location>
        <begin position="1257"/>
        <end position="1278"/>
    </location>
</feature>
<evidence type="ECO:0000256" key="9">
    <source>
        <dbReference type="ARBA" id="ARBA00022842"/>
    </source>
</evidence>
<feature type="binding site" evidence="15">
    <location>
        <position position="812"/>
    </location>
    <ligand>
        <name>ATP</name>
        <dbReference type="ChEBI" id="CHEBI:30616"/>
    </ligand>
</feature>
<dbReference type="PROSITE" id="PS50125">
    <property type="entry name" value="GUANYLATE_CYCLASE_2"/>
    <property type="match status" value="2"/>
</dbReference>
<dbReference type="InterPro" id="IPR006539">
    <property type="entry name" value="P-type_ATPase_IV"/>
</dbReference>
<feature type="binding site" evidence="15">
    <location>
        <position position="630"/>
    </location>
    <ligand>
        <name>ATP</name>
        <dbReference type="ChEBI" id="CHEBI:30616"/>
    </ligand>
</feature>
<keyword evidence="8 15" id="KW-0067">ATP-binding</keyword>
<protein>
    <recommendedName>
        <fullName evidence="4">P-type phospholipid transporter</fullName>
        <ecNumber evidence="4">7.6.2.1</ecNumber>
    </recommendedName>
</protein>
<dbReference type="NCBIfam" id="TIGR01652">
    <property type="entry name" value="ATPase-Plipid"/>
    <property type="match status" value="1"/>
</dbReference>
<feature type="binding site" evidence="15">
    <location>
        <position position="711"/>
    </location>
    <ligand>
        <name>ATP</name>
        <dbReference type="ChEBI" id="CHEBI:30616"/>
    </ligand>
</feature>
<dbReference type="InterPro" id="IPR036412">
    <property type="entry name" value="HAD-like_sf"/>
</dbReference>
<keyword evidence="22" id="KW-1185">Reference proteome</keyword>
<feature type="active site" description="4-aspartylphosphate intermediate" evidence="14">
    <location>
        <position position="447"/>
    </location>
</feature>
<dbReference type="Pfam" id="PF13246">
    <property type="entry name" value="Cation_ATPase"/>
    <property type="match status" value="1"/>
</dbReference>
<evidence type="ECO:0000256" key="5">
    <source>
        <dbReference type="ARBA" id="ARBA00022692"/>
    </source>
</evidence>
<feature type="transmembrane region" description="Helical" evidence="18">
    <location>
        <begin position="1865"/>
        <end position="1886"/>
    </location>
</feature>
<feature type="transmembrane region" description="Helical" evidence="18">
    <location>
        <begin position="1765"/>
        <end position="1789"/>
    </location>
</feature>
<keyword evidence="5 18" id="KW-0812">Transmembrane</keyword>
<dbReference type="InterPro" id="IPR032631">
    <property type="entry name" value="P-type_ATPase_N"/>
</dbReference>
<evidence type="ECO:0000313" key="20">
    <source>
        <dbReference type="EMBL" id="KAF0687277.1"/>
    </source>
</evidence>
<evidence type="ECO:0000256" key="4">
    <source>
        <dbReference type="ARBA" id="ARBA00012189"/>
    </source>
</evidence>
<feature type="transmembrane region" description="Helical" evidence="18">
    <location>
        <begin position="1837"/>
        <end position="1853"/>
    </location>
</feature>
<feature type="binding site" evidence="15">
    <location>
        <position position="447"/>
    </location>
    <ligand>
        <name>ATP</name>
        <dbReference type="ChEBI" id="CHEBI:30616"/>
    </ligand>
</feature>
<feature type="binding site" evidence="15">
    <location>
        <position position="448"/>
    </location>
    <ligand>
        <name>ATP</name>
        <dbReference type="ChEBI" id="CHEBI:30616"/>
    </ligand>
</feature>
<dbReference type="FunFam" id="3.40.50.1000:FF:000014">
    <property type="entry name" value="Phospholipid-transporting ATPase"/>
    <property type="match status" value="1"/>
</dbReference>
<dbReference type="InterPro" id="IPR023299">
    <property type="entry name" value="ATPase_P-typ_cyto_dom_N"/>
</dbReference>
<evidence type="ECO:0000256" key="2">
    <source>
        <dbReference type="ARBA" id="ARBA00004308"/>
    </source>
</evidence>
<dbReference type="GO" id="GO:0045332">
    <property type="term" value="P:phospholipid translocation"/>
    <property type="evidence" value="ECO:0007669"/>
    <property type="project" value="TreeGrafter"/>
</dbReference>
<dbReference type="InterPro" id="IPR008250">
    <property type="entry name" value="ATPase_P-typ_transduc_dom_A_sf"/>
</dbReference>
<dbReference type="InterPro" id="IPR018303">
    <property type="entry name" value="ATPase_P-typ_P_site"/>
</dbReference>
<feature type="transmembrane region" description="Helical" evidence="18">
    <location>
        <begin position="929"/>
        <end position="949"/>
    </location>
</feature>
<evidence type="ECO:0000256" key="11">
    <source>
        <dbReference type="ARBA" id="ARBA00022989"/>
    </source>
</evidence>
<feature type="binding site" evidence="15">
    <location>
        <position position="806"/>
    </location>
    <ligand>
        <name>ATP</name>
        <dbReference type="ChEBI" id="CHEBI:30616"/>
    </ligand>
</feature>
<feature type="binding site" evidence="15">
    <location>
        <position position="577"/>
    </location>
    <ligand>
        <name>ATP</name>
        <dbReference type="ChEBI" id="CHEBI:30616"/>
    </ligand>
</feature>
<evidence type="ECO:0000256" key="13">
    <source>
        <dbReference type="ARBA" id="ARBA00034036"/>
    </source>
</evidence>
<evidence type="ECO:0000256" key="17">
    <source>
        <dbReference type="SAM" id="MobiDB-lite"/>
    </source>
</evidence>
<feature type="region of interest" description="Disordered" evidence="17">
    <location>
        <begin position="2156"/>
        <end position="2188"/>
    </location>
</feature>
<feature type="binding site" evidence="15">
    <location>
        <position position="449"/>
    </location>
    <ligand>
        <name>ATP</name>
        <dbReference type="ChEBI" id="CHEBI:30616"/>
    </ligand>
</feature>
<feature type="domain" description="Guanylate cyclase" evidence="19">
    <location>
        <begin position="1966"/>
        <end position="2112"/>
    </location>
</feature>
<dbReference type="InterPro" id="IPR029787">
    <property type="entry name" value="Nucleotide_cyclase"/>
</dbReference>
<feature type="binding site" evidence="16">
    <location>
        <position position="447"/>
    </location>
    <ligand>
        <name>Mg(2+)</name>
        <dbReference type="ChEBI" id="CHEBI:18420"/>
    </ligand>
</feature>
<dbReference type="SUPFAM" id="SSF81665">
    <property type="entry name" value="Calcium ATPase, transmembrane domain M"/>
    <property type="match status" value="1"/>
</dbReference>
<feature type="transmembrane region" description="Helical" evidence="18">
    <location>
        <begin position="1007"/>
        <end position="1029"/>
    </location>
</feature>
<dbReference type="Gene3D" id="3.40.50.1000">
    <property type="entry name" value="HAD superfamily/HAD-like"/>
    <property type="match status" value="1"/>
</dbReference>
<sequence>MSQMASVVLPMVLTPSRYSPRRRKSLARLVSTASESSDRVLFVDDRDQTDAWCAAHARPPYPTNAVRTAKYSIMTFLPKNLLEQFRRVANLYFLVISLLQLTTTLSPTNKYSTVGPFAIVLLVSMVKEAIEDHARHAADQSVNQLPTHRLVPSNDVAATTWQHLRVGDVVRVTDGEAFPADMLLLLSSDGDHAFVETSNLDGESHAKAKFCPAFLAIDSLAGVAGLHGSVVGCDAPNAKLFAFDGVLQRSSTTCSSSQDGSREVPFTIDNVLLRGTSLCHSKWVVGVVLATGPDTKLMQNVRKPTLSKFSQVDRIANRCIGAMILLLLVVVTASAAAGVVFVHNDSKPEKAAHHWYLQLPRRATADNMGHTSQSTTTFISLWVTYLILYNNLVPISLYITLEIVKWCQAKTIERDPTLTCPELRRPAKAMTSNLNEDLGQIKYLFTDKTGTLTLNKMVLRASSVGGIVYDHKLSSITKTHHPTWPQHKKASQMALDANDSPQLRSFVRCLLLCHSATYDADANDGPPVVSSSSPDEVALLHAAPPMQCAFLGRRGNRVMIQLFGQVEEYQLLACNAFDSRRRCMSVIVQQDGQDHAVVYCKGADTVLLTKPEAVETLSHHIHQFACLGLRTLVFGCRTISMTTFHAWLVTCKAARLLSDADSAAAVAEMETMAPQDILGATGVEDKLQPGVPESLRVLSLAGIRIWMVTGDKDETAVALGHACGLVSIHSTIATINGRSLDVCVDQLTQVRRALKRQAVWNPCSVNPNLAVVINGYALDALLEESNDPYLPLTQLLVQANAVIACRLSPGQKASLVELVKTWSHESDDSVNRLTLAIGDGGNDVSMIQAAHVGIGIYGKEGLQAVRSADFGLAQFRFVLPLLLLHGRWNYRRVMLVLLYTLYKNVVLVATLGLYSFATGFSGQTLYDSYLIVGWNVLYVVAPVFVFGIVDQDIRAATILRFPAIYQEMEPIRLRKLVLWLASAVVHAAATLYLVLAIVPKSALEDGGLVLVGTVVFGLSLVAATAKAALTMHRWHRWSVVHIASLGLGLVLFVVFVAVDSAMYMWFPTLSAVRDFCGLGGAAWRQAPTLGLVALLVPAASLVPDVAFFAFQRLYFFSNRHVLQEIDSGNVVATGRTLPVAPAAALDDLGEASHSTMSSSHHEASSSNHDGATSIARLQSLAELMQAFPSAATRSDCELLIDQLQRLHSANRADPDGDVLDAADVRLHPTKLAFVGTQRRALEVEFERSVVHRESARVRVCVVLATALFLVSLLVEYFIVTHSLAFLGTRLAVVGGAVGYAFFTTTSVFAAHYHAAILVPMAAAGAVISATITDTGYVSAVLFPIALLTVLHVHFLHAFVLAVANFAIYVAIQLASAATPLTPAELALFGVYVAFVVVLAAHGCWRMQRAMRADFLQHRHLAIEERRAVDVLDHLFPPHIMTKVKAGDAIISEEEPDVTVLFCDLVNLHALMHDHAPADVISLLDHVYSLFDEVCVKFGVQKMETVGKTYMACAGLQARGSAHAAAAALRAACLATELLRLMASCRTPTGATLPIRIGLHSGRVISGLVGRKKQQFSLFGDTVNTASRMQSTGVVGACHVSEATQHLLALDFTWTKRTVLVKGKGEMTTYILGAPTSDAAMHWLRPSRVASTPAPTAKPDDDTTMLTHRAMRADIHAVWLTFHKATDEAEYLASTAAARVEATRHTIYALVLYVVFATARDIALSYAEINAAVGAVLSLRALFLAAAAAALKCMPVTMSSATQQRLVCGMAALALLLLALFNVLLATHAIPRSHATGPHRRGGMSSSALPPPRSTSDRDTNPHRRQLMLDHVVDIDQLHVNMLSLDVAYVLFVLSNGGAIVHCTAVFFNAAVWASALALFVATYATASHDAQAAIVYPIILTSGVAVAAVTLSRRIEFFTRRTLWLQTRTQRETARADALLYQRLPEAVVQRMKQGEVVCDHHTSVGILFSDIKGFTTIASHAKTEQVIQMLDALFASFDALTEKHGVFKLQTIGDAYVVVSGLPYVDDVALDGRSRSAKPPTLQVDQHIQNLLHMALDMLYVVAQVRDPSTNEPLQMRIGLHLGNMYGGVIGSTTLRYDMWGPDVLTANEIESNGVAGRVVVSDAVKDELDQVGIPCIDHKEIQGHVKTYVVQIEPGRDMPRRASPRKAIESAVRSGSASPPKLRKSY</sequence>
<dbReference type="OrthoDB" id="354346at2759"/>
<evidence type="ECO:0000256" key="10">
    <source>
        <dbReference type="ARBA" id="ARBA00022967"/>
    </source>
</evidence>
<dbReference type="SFLD" id="SFLDF00027">
    <property type="entry name" value="p-type_atpase"/>
    <property type="match status" value="1"/>
</dbReference>
<evidence type="ECO:0000256" key="8">
    <source>
        <dbReference type="ARBA" id="ARBA00022840"/>
    </source>
</evidence>
<evidence type="ECO:0000256" key="7">
    <source>
        <dbReference type="ARBA" id="ARBA00022741"/>
    </source>
</evidence>
<dbReference type="NCBIfam" id="TIGR01494">
    <property type="entry name" value="ATPase_P-type"/>
    <property type="match status" value="1"/>
</dbReference>
<evidence type="ECO:0000256" key="6">
    <source>
        <dbReference type="ARBA" id="ARBA00022723"/>
    </source>
</evidence>
<keyword evidence="10" id="KW-1278">Translocase</keyword>
<organism evidence="21 22">
    <name type="scientific">Aphanomyces stellatus</name>
    <dbReference type="NCBI Taxonomy" id="120398"/>
    <lineage>
        <taxon>Eukaryota</taxon>
        <taxon>Sar</taxon>
        <taxon>Stramenopiles</taxon>
        <taxon>Oomycota</taxon>
        <taxon>Saprolegniomycetes</taxon>
        <taxon>Saprolegniales</taxon>
        <taxon>Verrucalvaceae</taxon>
        <taxon>Aphanomyces</taxon>
    </lineage>
</organism>
<keyword evidence="9 16" id="KW-0460">Magnesium</keyword>
<dbReference type="SUPFAM" id="SSF81653">
    <property type="entry name" value="Calcium ATPase, transduction domain A"/>
    <property type="match status" value="1"/>
</dbReference>
<comment type="subcellular location">
    <subcellularLocation>
        <location evidence="2">Endomembrane system</location>
    </subcellularLocation>
    <subcellularLocation>
        <location evidence="1">Membrane</location>
        <topology evidence="1">Multi-pass membrane protein</topology>
    </subcellularLocation>
</comment>
<dbReference type="GO" id="GO:0140326">
    <property type="term" value="F:ATPase-coupled intramembrane lipid transporter activity"/>
    <property type="evidence" value="ECO:0007669"/>
    <property type="project" value="UniProtKB-EC"/>
</dbReference>
<dbReference type="EMBL" id="VJMH01006942">
    <property type="protein sequence ID" value="KAF0687277.1"/>
    <property type="molecule type" value="Genomic_DNA"/>
</dbReference>
<feature type="binding site" evidence="16">
    <location>
        <position position="843"/>
    </location>
    <ligand>
        <name>Mg(2+)</name>
        <dbReference type="ChEBI" id="CHEBI:18420"/>
    </ligand>
</feature>
<keyword evidence="11 18" id="KW-1133">Transmembrane helix</keyword>
<evidence type="ECO:0000313" key="22">
    <source>
        <dbReference type="Proteomes" id="UP000332933"/>
    </source>
</evidence>
<accession>A0A485LGA8</accession>
<feature type="binding site" evidence="15">
    <location>
        <position position="601"/>
    </location>
    <ligand>
        <name>ATP</name>
        <dbReference type="ChEBI" id="CHEBI:30616"/>
    </ligand>
</feature>
<dbReference type="EMBL" id="CAADRA010006968">
    <property type="protein sequence ID" value="VFT97641.1"/>
    <property type="molecule type" value="Genomic_DNA"/>
</dbReference>
<feature type="region of interest" description="Disordered" evidence="17">
    <location>
        <begin position="1793"/>
        <end position="1821"/>
    </location>
</feature>
<dbReference type="GO" id="GO:0000287">
    <property type="term" value="F:magnesium ion binding"/>
    <property type="evidence" value="ECO:0007669"/>
    <property type="project" value="InterPro"/>
</dbReference>
<feature type="transmembrane region" description="Helical" evidence="18">
    <location>
        <begin position="1284"/>
        <end position="1302"/>
    </location>
</feature>
<evidence type="ECO:0000313" key="21">
    <source>
        <dbReference type="EMBL" id="VFT97641.1"/>
    </source>
</evidence>
<evidence type="ECO:0000256" key="18">
    <source>
        <dbReference type="SAM" id="Phobius"/>
    </source>
</evidence>
<dbReference type="Pfam" id="PF00122">
    <property type="entry name" value="E1-E2_ATPase"/>
    <property type="match status" value="1"/>
</dbReference>
<dbReference type="Pfam" id="PF16209">
    <property type="entry name" value="PhoLip_ATPase_N"/>
    <property type="match status" value="1"/>
</dbReference>
<feature type="binding site" evidence="16">
    <location>
        <position position="839"/>
    </location>
    <ligand>
        <name>Mg(2+)</name>
        <dbReference type="ChEBI" id="CHEBI:18420"/>
    </ligand>
</feature>
<dbReference type="Gene3D" id="3.40.1110.10">
    <property type="entry name" value="Calcium-transporting ATPase, cytoplasmic domain N"/>
    <property type="match status" value="1"/>
</dbReference>
<name>A0A485LGA8_9STRA</name>
<evidence type="ECO:0000256" key="14">
    <source>
        <dbReference type="PIRSR" id="PIRSR606539-1"/>
    </source>
</evidence>